<dbReference type="InterPro" id="IPR002701">
    <property type="entry name" value="CM_II_prokaryot"/>
</dbReference>
<dbReference type="EC" id="5.4.99.5" evidence="1"/>
<dbReference type="GO" id="GO:0046417">
    <property type="term" value="P:chorismate metabolic process"/>
    <property type="evidence" value="ECO:0007669"/>
    <property type="project" value="InterPro"/>
</dbReference>
<dbReference type="RefSeq" id="WP_146793928.1">
    <property type="nucleotide sequence ID" value="NZ_BARC01000004.1"/>
</dbReference>
<dbReference type="NCBIfam" id="TIGR01795">
    <property type="entry name" value="CM_mono_cladeE"/>
    <property type="match status" value="1"/>
</dbReference>
<dbReference type="InterPro" id="IPR010951">
    <property type="entry name" value="CM_bact"/>
</dbReference>
<feature type="domain" description="Chorismate mutase" evidence="3">
    <location>
        <begin position="6"/>
        <end position="97"/>
    </location>
</feature>
<dbReference type="Proteomes" id="UP000321230">
    <property type="component" value="Unassembled WGS sequence"/>
</dbReference>
<dbReference type="SMART" id="SM00830">
    <property type="entry name" value="CM_2"/>
    <property type="match status" value="1"/>
</dbReference>
<dbReference type="OrthoDB" id="3267837at2"/>
<dbReference type="GO" id="GO:0009697">
    <property type="term" value="P:salicylic acid biosynthetic process"/>
    <property type="evidence" value="ECO:0007669"/>
    <property type="project" value="TreeGrafter"/>
</dbReference>
<sequence>MTPETNTPLAELERLRASIDNIDAALIYMLAERFRCTKDVGNLKAHADLPAADPAREQRQIERLRNLANDAHLDPDFAEKFLSFIIREVIRHHEAIAAKASENNAS</sequence>
<protein>
    <recommendedName>
        <fullName evidence="1">chorismate mutase</fullName>
        <ecNumber evidence="1">5.4.99.5</ecNumber>
    </recommendedName>
</protein>
<comment type="caution">
    <text evidence="4">The sequence shown here is derived from an EMBL/GenBank/DDBJ whole genome shotgun (WGS) entry which is preliminary data.</text>
</comment>
<dbReference type="InterPro" id="IPR036263">
    <property type="entry name" value="Chorismate_II_sf"/>
</dbReference>
<proteinExistence type="predicted"/>
<dbReference type="NCBIfam" id="NF006691">
    <property type="entry name" value="PRK09239.1"/>
    <property type="match status" value="1"/>
</dbReference>
<evidence type="ECO:0000256" key="1">
    <source>
        <dbReference type="ARBA" id="ARBA00012404"/>
    </source>
</evidence>
<evidence type="ECO:0000256" key="2">
    <source>
        <dbReference type="ARBA" id="ARBA00023235"/>
    </source>
</evidence>
<gene>
    <name evidence="4" type="primary">pheAa</name>
    <name evidence="4" type="ORF">GWA01_06330</name>
</gene>
<dbReference type="PROSITE" id="PS51168">
    <property type="entry name" value="CHORISMATE_MUT_2"/>
    <property type="match status" value="1"/>
</dbReference>
<name>A0A511AZW5_9PROT</name>
<dbReference type="Pfam" id="PF01817">
    <property type="entry name" value="CM_2"/>
    <property type="match status" value="1"/>
</dbReference>
<dbReference type="GO" id="GO:0004106">
    <property type="term" value="F:chorismate mutase activity"/>
    <property type="evidence" value="ECO:0007669"/>
    <property type="project" value="UniProtKB-EC"/>
</dbReference>
<accession>A0A511AZW5</accession>
<dbReference type="EMBL" id="BJUZ01000001">
    <property type="protein sequence ID" value="GEK92863.1"/>
    <property type="molecule type" value="Genomic_DNA"/>
</dbReference>
<evidence type="ECO:0000313" key="4">
    <source>
        <dbReference type="EMBL" id="GEK92863.1"/>
    </source>
</evidence>
<keyword evidence="2" id="KW-0413">Isomerase</keyword>
<dbReference type="PANTHER" id="PTHR38041">
    <property type="entry name" value="CHORISMATE MUTASE"/>
    <property type="match status" value="1"/>
</dbReference>
<dbReference type="PANTHER" id="PTHR38041:SF1">
    <property type="entry name" value="CHORISMATE MUTASE"/>
    <property type="match status" value="1"/>
</dbReference>
<keyword evidence="5" id="KW-1185">Reference proteome</keyword>
<dbReference type="InterPro" id="IPR051331">
    <property type="entry name" value="Chorismate_mutase-related"/>
</dbReference>
<dbReference type="InterPro" id="IPR036979">
    <property type="entry name" value="CM_dom_sf"/>
</dbReference>
<evidence type="ECO:0000259" key="3">
    <source>
        <dbReference type="PROSITE" id="PS51168"/>
    </source>
</evidence>
<evidence type="ECO:0000313" key="5">
    <source>
        <dbReference type="Proteomes" id="UP000321230"/>
    </source>
</evidence>
<dbReference type="SUPFAM" id="SSF48600">
    <property type="entry name" value="Chorismate mutase II"/>
    <property type="match status" value="1"/>
</dbReference>
<reference evidence="4 5" key="1">
    <citation type="submission" date="2019-07" db="EMBL/GenBank/DDBJ databases">
        <title>Whole genome shotgun sequence of Gluconobacter wancherniae NBRC 103581.</title>
        <authorList>
            <person name="Hosoyama A."/>
            <person name="Uohara A."/>
            <person name="Ohji S."/>
            <person name="Ichikawa N."/>
        </authorList>
    </citation>
    <scope>NUCLEOTIDE SEQUENCE [LARGE SCALE GENOMIC DNA]</scope>
    <source>
        <strain evidence="4 5">NBRC 103581</strain>
    </source>
</reference>
<dbReference type="Gene3D" id="1.20.59.10">
    <property type="entry name" value="Chorismate mutase"/>
    <property type="match status" value="1"/>
</dbReference>
<dbReference type="AlphaFoldDB" id="A0A511AZW5"/>
<organism evidence="4 5">
    <name type="scientific">Gluconobacter wancherniae NBRC 103581</name>
    <dbReference type="NCBI Taxonomy" id="656744"/>
    <lineage>
        <taxon>Bacteria</taxon>
        <taxon>Pseudomonadati</taxon>
        <taxon>Pseudomonadota</taxon>
        <taxon>Alphaproteobacteria</taxon>
        <taxon>Acetobacterales</taxon>
        <taxon>Acetobacteraceae</taxon>
        <taxon>Gluconobacter</taxon>
    </lineage>
</organism>